<feature type="compositionally biased region" description="Acidic residues" evidence="2">
    <location>
        <begin position="334"/>
        <end position="356"/>
    </location>
</feature>
<reference evidence="4 5" key="1">
    <citation type="journal article" date="2018" name="Front. Plant Sci.">
        <title>Red Clover (Trifolium pratense) and Zigzag Clover (T. medium) - A Picture of Genomic Similarities and Differences.</title>
        <authorList>
            <person name="Dluhosova J."/>
            <person name="Istvanek J."/>
            <person name="Nedelnik J."/>
            <person name="Repkova J."/>
        </authorList>
    </citation>
    <scope>NUCLEOTIDE SEQUENCE [LARGE SCALE GENOMIC DNA]</scope>
    <source>
        <strain evidence="5">cv. 10/8</strain>
        <tissue evidence="4">Leaf</tissue>
    </source>
</reference>
<dbReference type="EMBL" id="LXQA010000072">
    <property type="protein sequence ID" value="MCH79369.1"/>
    <property type="molecule type" value="Genomic_DNA"/>
</dbReference>
<evidence type="ECO:0000256" key="2">
    <source>
        <dbReference type="SAM" id="MobiDB-lite"/>
    </source>
</evidence>
<dbReference type="InterPro" id="IPR050905">
    <property type="entry name" value="Plant_NBS-LRR"/>
</dbReference>
<dbReference type="InterPro" id="IPR057135">
    <property type="entry name" value="At4g27190-like_LRR"/>
</dbReference>
<organism evidence="4 5">
    <name type="scientific">Trifolium medium</name>
    <dbReference type="NCBI Taxonomy" id="97028"/>
    <lineage>
        <taxon>Eukaryota</taxon>
        <taxon>Viridiplantae</taxon>
        <taxon>Streptophyta</taxon>
        <taxon>Embryophyta</taxon>
        <taxon>Tracheophyta</taxon>
        <taxon>Spermatophyta</taxon>
        <taxon>Magnoliopsida</taxon>
        <taxon>eudicotyledons</taxon>
        <taxon>Gunneridae</taxon>
        <taxon>Pentapetalae</taxon>
        <taxon>rosids</taxon>
        <taxon>fabids</taxon>
        <taxon>Fabales</taxon>
        <taxon>Fabaceae</taxon>
        <taxon>Papilionoideae</taxon>
        <taxon>50 kb inversion clade</taxon>
        <taxon>NPAAA clade</taxon>
        <taxon>Hologalegina</taxon>
        <taxon>IRL clade</taxon>
        <taxon>Trifolieae</taxon>
        <taxon>Trifolium</taxon>
    </lineage>
</organism>
<feature type="domain" description="Disease resistance protein At4g27190-like leucine-rich repeats" evidence="3">
    <location>
        <begin position="170"/>
        <end position="290"/>
    </location>
</feature>
<dbReference type="InterPro" id="IPR032675">
    <property type="entry name" value="LRR_dom_sf"/>
</dbReference>
<dbReference type="Pfam" id="PF23247">
    <property type="entry name" value="LRR_RPS2"/>
    <property type="match status" value="2"/>
</dbReference>
<sequence length="415" mass="47779">MSSLGNLQKLEVRNCANIEEIISHEEEIETSANHILFCALQHILLQKLPNLKVFFQGHDSLDFPSLQKVNIEYCPNMEAFSRDDAYTPKLEDLTIKIESLSSNYIQRKDINAVIRGFKAFVALQGSVILNWSKLYNEGQLIKNSKIDIVAFHKLLVLIPCDEIQMLKNVTELTMLGFQNLKSIIIEKCDDLRCVFWDVSMATSLPNLYSLTVQECKKMEEIIGNNNNNSNNVYCGIEQQQKDDIIFPHLRRIKLHKLPNLKCFGHSSFPSYVELPNCTKITIYDCQEMKSFWLNGTLYTPKLHNFYVNCTKFDEDAHVNCTEFDIDVNEHDEPVVEDDDEEEDEDYDEDDDEEDDNAERLEVDSSGRSKQTRSEKKSRKAMLKLGMKSVTRVIRVTAKSCSSSQNPYECGLVDHM</sequence>
<dbReference type="Proteomes" id="UP000265520">
    <property type="component" value="Unassembled WGS sequence"/>
</dbReference>
<feature type="domain" description="Disease resistance protein At4g27190-like leucine-rich repeats" evidence="3">
    <location>
        <begin position="3"/>
        <end position="79"/>
    </location>
</feature>
<evidence type="ECO:0000313" key="5">
    <source>
        <dbReference type="Proteomes" id="UP000265520"/>
    </source>
</evidence>
<dbReference type="PANTHER" id="PTHR33463">
    <property type="entry name" value="NB-ARC DOMAIN-CONTAINING PROTEIN-RELATED"/>
    <property type="match status" value="1"/>
</dbReference>
<gene>
    <name evidence="4" type="ORF">A2U01_0000118</name>
</gene>
<feature type="compositionally biased region" description="Basic and acidic residues" evidence="2">
    <location>
        <begin position="357"/>
        <end position="374"/>
    </location>
</feature>
<accession>A0A392LWN7</accession>
<protein>
    <submittedName>
        <fullName evidence="4">Disease resistance protein</fullName>
    </submittedName>
</protein>
<dbReference type="PANTHER" id="PTHR33463:SF198">
    <property type="entry name" value="RPP4C3"/>
    <property type="match status" value="1"/>
</dbReference>
<keyword evidence="5" id="KW-1185">Reference proteome</keyword>
<evidence type="ECO:0000259" key="3">
    <source>
        <dbReference type="Pfam" id="PF23247"/>
    </source>
</evidence>
<keyword evidence="1" id="KW-0611">Plant defense</keyword>
<comment type="caution">
    <text evidence="4">The sequence shown here is derived from an EMBL/GenBank/DDBJ whole genome shotgun (WGS) entry which is preliminary data.</text>
</comment>
<feature type="region of interest" description="Disordered" evidence="2">
    <location>
        <begin position="329"/>
        <end position="383"/>
    </location>
</feature>
<evidence type="ECO:0000313" key="4">
    <source>
        <dbReference type="EMBL" id="MCH79369.1"/>
    </source>
</evidence>
<feature type="non-terminal residue" evidence="4">
    <location>
        <position position="415"/>
    </location>
</feature>
<proteinExistence type="predicted"/>
<evidence type="ECO:0000256" key="1">
    <source>
        <dbReference type="ARBA" id="ARBA00022821"/>
    </source>
</evidence>
<name>A0A392LWN7_9FABA</name>
<dbReference type="AlphaFoldDB" id="A0A392LWN7"/>
<dbReference type="SUPFAM" id="SSF52047">
    <property type="entry name" value="RNI-like"/>
    <property type="match status" value="1"/>
</dbReference>
<dbReference type="Gene3D" id="3.80.10.10">
    <property type="entry name" value="Ribonuclease Inhibitor"/>
    <property type="match status" value="2"/>
</dbReference>